<protein>
    <submittedName>
        <fullName evidence="4">Damage-inducible protein DinB</fullName>
    </submittedName>
</protein>
<sequence length="164" mass="18744">MDTLKQLRDELTYEYTVTKKFFENYPEGKNNYAPHDKSMKMIELVTHIGSIFGWPVVMLETSELDISEADHTEKVENKAQLKALLDKEYNASIAALKAASESDLEPSWKLTMNGEKLMEWTTYGAIRHALDQITHHRAQLGVYYRLLDLPIPASYGPSADDQSF</sequence>
<keyword evidence="5" id="KW-1185">Reference proteome</keyword>
<dbReference type="Gene3D" id="1.20.120.450">
    <property type="entry name" value="dinb family like domain"/>
    <property type="match status" value="1"/>
</dbReference>
<evidence type="ECO:0000256" key="1">
    <source>
        <dbReference type="ARBA" id="ARBA00008635"/>
    </source>
</evidence>
<dbReference type="EMBL" id="JAEHJZ010000018">
    <property type="protein sequence ID" value="MBJ7880629.1"/>
    <property type="molecule type" value="Genomic_DNA"/>
</dbReference>
<evidence type="ECO:0000313" key="4">
    <source>
        <dbReference type="EMBL" id="MBJ7880629.1"/>
    </source>
</evidence>
<dbReference type="GO" id="GO:0046872">
    <property type="term" value="F:metal ion binding"/>
    <property type="evidence" value="ECO:0007669"/>
    <property type="project" value="UniProtKB-KW"/>
</dbReference>
<dbReference type="SUPFAM" id="SSF109854">
    <property type="entry name" value="DinB/YfiT-like putative metalloenzymes"/>
    <property type="match status" value="1"/>
</dbReference>
<dbReference type="Proteomes" id="UP000662373">
    <property type="component" value="Unassembled WGS sequence"/>
</dbReference>
<comment type="caution">
    <text evidence="4">The sequence shown here is derived from an EMBL/GenBank/DDBJ whole genome shotgun (WGS) entry which is preliminary data.</text>
</comment>
<feature type="binding site" evidence="3">
    <location>
        <position position="136"/>
    </location>
    <ligand>
        <name>a divalent metal cation</name>
        <dbReference type="ChEBI" id="CHEBI:60240"/>
    </ligand>
</feature>
<reference evidence="4 5" key="1">
    <citation type="submission" date="2020-09" db="EMBL/GenBank/DDBJ databases">
        <title>Draft genome of Gelidibacter salicanalis PAMC21136.</title>
        <authorList>
            <person name="Park H."/>
        </authorList>
    </citation>
    <scope>NUCLEOTIDE SEQUENCE [LARGE SCALE GENOMIC DNA]</scope>
    <source>
        <strain evidence="4 5">PAMC21136</strain>
    </source>
</reference>
<feature type="binding site" evidence="3">
    <location>
        <position position="47"/>
    </location>
    <ligand>
        <name>a divalent metal cation</name>
        <dbReference type="ChEBI" id="CHEBI:60240"/>
    </ligand>
</feature>
<dbReference type="InterPro" id="IPR007837">
    <property type="entry name" value="DinB"/>
</dbReference>
<organism evidence="4 5">
    <name type="scientific">Gelidibacter salicanalis</name>
    <dbReference type="NCBI Taxonomy" id="291193"/>
    <lineage>
        <taxon>Bacteria</taxon>
        <taxon>Pseudomonadati</taxon>
        <taxon>Bacteroidota</taxon>
        <taxon>Flavobacteriia</taxon>
        <taxon>Flavobacteriales</taxon>
        <taxon>Flavobacteriaceae</taxon>
        <taxon>Gelidibacter</taxon>
    </lineage>
</organism>
<evidence type="ECO:0000313" key="5">
    <source>
        <dbReference type="Proteomes" id="UP000662373"/>
    </source>
</evidence>
<proteinExistence type="inferred from homology"/>
<dbReference type="Pfam" id="PF05163">
    <property type="entry name" value="DinB"/>
    <property type="match status" value="1"/>
</dbReference>
<evidence type="ECO:0000256" key="3">
    <source>
        <dbReference type="PIRSR" id="PIRSR607837-1"/>
    </source>
</evidence>
<accession>A0A934KNN5</accession>
<dbReference type="AlphaFoldDB" id="A0A934KNN5"/>
<evidence type="ECO:0000256" key="2">
    <source>
        <dbReference type="ARBA" id="ARBA00022723"/>
    </source>
</evidence>
<gene>
    <name evidence="4" type="ORF">JEM65_08210</name>
</gene>
<name>A0A934KNN5_9FLAO</name>
<keyword evidence="2 3" id="KW-0479">Metal-binding</keyword>
<dbReference type="InterPro" id="IPR034660">
    <property type="entry name" value="DinB/YfiT-like"/>
</dbReference>
<dbReference type="RefSeq" id="WP_199598467.1">
    <property type="nucleotide sequence ID" value="NZ_JAEHJZ010000018.1"/>
</dbReference>
<comment type="similarity">
    <text evidence="1">Belongs to the DinB family.</text>
</comment>